<proteinExistence type="predicted"/>
<dbReference type="PANTHER" id="PTHR45444:SF3">
    <property type="entry name" value="XANTHINE DEHYDROGENASE"/>
    <property type="match status" value="1"/>
</dbReference>
<feature type="domain" description="Aldehyde oxidase/xanthine dehydrogenase second molybdopterin binding" evidence="1">
    <location>
        <begin position="3"/>
        <end position="149"/>
    </location>
</feature>
<dbReference type="OrthoDB" id="8300278at2759"/>
<dbReference type="PANTHER" id="PTHR45444">
    <property type="entry name" value="XANTHINE DEHYDROGENASE"/>
    <property type="match status" value="1"/>
</dbReference>
<evidence type="ECO:0000259" key="1">
    <source>
        <dbReference type="Pfam" id="PF20256"/>
    </source>
</evidence>
<dbReference type="Gene3D" id="3.30.365.10">
    <property type="entry name" value="Aldehyde oxidase/xanthine dehydrogenase, molybdopterin binding domain"/>
    <property type="match status" value="1"/>
</dbReference>
<protein>
    <recommendedName>
        <fullName evidence="1">Aldehyde oxidase/xanthine dehydrogenase second molybdopterin binding domain-containing protein</fullName>
    </recommendedName>
</protein>
<dbReference type="Pfam" id="PF20256">
    <property type="entry name" value="MoCoBD_2"/>
    <property type="match status" value="1"/>
</dbReference>
<feature type="non-terminal residue" evidence="2">
    <location>
        <position position="235"/>
    </location>
</feature>
<dbReference type="InterPro" id="IPR016208">
    <property type="entry name" value="Ald_Oxase/xanthine_DH-like"/>
</dbReference>
<evidence type="ECO:0000313" key="2">
    <source>
        <dbReference type="EMBL" id="KHJ79302.1"/>
    </source>
</evidence>
<sequence>FFQDACNKLLQRLEPFKKANPKGKWEDWVKQAYLNRVSLSATGFAILHSEPVDFFNGKGAELFGYCVYGSACCEVEVDCLTGDHHLLRTDIVMDVGDSLNPAIDIGQIEGAFIQGYGLFTMEEIKIRPDGVRLTRGPGTYKIPTADDAPRHFNVRLLKGSSNKRGIFSSKAIGEPPLFLGSCAFFAIREAIRSYRQERGLNGYFRFDAPATPEQIRLACVDDILRKVPELPKAGT</sequence>
<feature type="non-terminal residue" evidence="2">
    <location>
        <position position="1"/>
    </location>
</feature>
<gene>
    <name evidence="2" type="ORF">OESDEN_21055</name>
</gene>
<dbReference type="AlphaFoldDB" id="A0A0B1S709"/>
<dbReference type="FunFam" id="3.30.365.10:FF:000004">
    <property type="entry name" value="Xanthine dehydrogenase oxidase"/>
    <property type="match status" value="1"/>
</dbReference>
<dbReference type="SUPFAM" id="SSF56003">
    <property type="entry name" value="Molybdenum cofactor-binding domain"/>
    <property type="match status" value="1"/>
</dbReference>
<name>A0A0B1S709_OESDE</name>
<evidence type="ECO:0000313" key="3">
    <source>
        <dbReference type="Proteomes" id="UP000053660"/>
    </source>
</evidence>
<dbReference type="InterPro" id="IPR037165">
    <property type="entry name" value="AldOxase/xan_DH_Mopterin-bd_sf"/>
</dbReference>
<accession>A0A0B1S709</accession>
<dbReference type="InterPro" id="IPR046867">
    <property type="entry name" value="AldOxase/xan_DH_MoCoBD2"/>
</dbReference>
<dbReference type="GO" id="GO:0005506">
    <property type="term" value="F:iron ion binding"/>
    <property type="evidence" value="ECO:0007669"/>
    <property type="project" value="InterPro"/>
</dbReference>
<dbReference type="EMBL" id="KN605740">
    <property type="protein sequence ID" value="KHJ79302.1"/>
    <property type="molecule type" value="Genomic_DNA"/>
</dbReference>
<organism evidence="2 3">
    <name type="scientific">Oesophagostomum dentatum</name>
    <name type="common">Nodular worm</name>
    <dbReference type="NCBI Taxonomy" id="61180"/>
    <lineage>
        <taxon>Eukaryota</taxon>
        <taxon>Metazoa</taxon>
        <taxon>Ecdysozoa</taxon>
        <taxon>Nematoda</taxon>
        <taxon>Chromadorea</taxon>
        <taxon>Rhabditida</taxon>
        <taxon>Rhabditina</taxon>
        <taxon>Rhabditomorpha</taxon>
        <taxon>Strongyloidea</taxon>
        <taxon>Strongylidae</taxon>
        <taxon>Oesophagostomum</taxon>
    </lineage>
</organism>
<reference evidence="2 3" key="1">
    <citation type="submission" date="2014-03" db="EMBL/GenBank/DDBJ databases">
        <title>Draft genome of the hookworm Oesophagostomum dentatum.</title>
        <authorList>
            <person name="Mitreva M."/>
        </authorList>
    </citation>
    <scope>NUCLEOTIDE SEQUENCE [LARGE SCALE GENOMIC DNA]</scope>
    <source>
        <strain evidence="2 3">OD-Hann</strain>
    </source>
</reference>
<dbReference type="Proteomes" id="UP000053660">
    <property type="component" value="Unassembled WGS sequence"/>
</dbReference>
<dbReference type="GO" id="GO:0016491">
    <property type="term" value="F:oxidoreductase activity"/>
    <property type="evidence" value="ECO:0007669"/>
    <property type="project" value="InterPro"/>
</dbReference>
<keyword evidence="3" id="KW-1185">Reference proteome</keyword>